<dbReference type="Pfam" id="PF01370">
    <property type="entry name" value="Epimerase"/>
    <property type="match status" value="1"/>
</dbReference>
<protein>
    <submittedName>
        <fullName evidence="3">NAD-dependent epimerase</fullName>
    </submittedName>
</protein>
<dbReference type="Proteomes" id="UP000600026">
    <property type="component" value="Unassembled WGS sequence"/>
</dbReference>
<dbReference type="CDD" id="cd08946">
    <property type="entry name" value="SDR_e"/>
    <property type="match status" value="1"/>
</dbReference>
<dbReference type="Gene3D" id="3.40.50.720">
    <property type="entry name" value="NAD(P)-binding Rossmann-like Domain"/>
    <property type="match status" value="1"/>
</dbReference>
<sequence length="260" mass="27977">MTGEIIGGGFLAGYLRHHLAPEMPATVLAAGVSNTSETSPERFRREAVLVSETARRCREHGRLMVFLSSAATGLYGREGEGREDQQVEPVSPYGKHKLAMERLVADSGAQWLTLRLSHVVGPRQNPAQLLPSLVRQVRSGTVTVYRGARRDLMDVRHFATVLDRLLALGVCGRTVNVASGVAFPVDQIVAALEAAVGRSAERAFLDVPVETLSISNQRMRTLVPEATGFGFGPGYLDGLVSRYVGRLDGERAVPAFAGGV</sequence>
<feature type="domain" description="NAD-dependent epimerase/dehydratase" evidence="2">
    <location>
        <begin position="30"/>
        <end position="178"/>
    </location>
</feature>
<organism evidence="3 4">
    <name type="scientific">Streptomyces xanthophaeus</name>
    <dbReference type="NCBI Taxonomy" id="67385"/>
    <lineage>
        <taxon>Bacteria</taxon>
        <taxon>Bacillati</taxon>
        <taxon>Actinomycetota</taxon>
        <taxon>Actinomycetes</taxon>
        <taxon>Kitasatosporales</taxon>
        <taxon>Streptomycetaceae</taxon>
        <taxon>Streptomyces</taxon>
    </lineage>
</organism>
<name>A0A919H250_9ACTN</name>
<dbReference type="InterPro" id="IPR001509">
    <property type="entry name" value="Epimerase_deHydtase"/>
</dbReference>
<keyword evidence="4" id="KW-1185">Reference proteome</keyword>
<dbReference type="RefSeq" id="WP_037894895.1">
    <property type="nucleotide sequence ID" value="NZ_BNEE01000006.1"/>
</dbReference>
<dbReference type="PANTHER" id="PTHR43000">
    <property type="entry name" value="DTDP-D-GLUCOSE 4,6-DEHYDRATASE-RELATED"/>
    <property type="match status" value="1"/>
</dbReference>
<reference evidence="3" key="1">
    <citation type="submission" date="2020-09" db="EMBL/GenBank/DDBJ databases">
        <title>Whole genome shotgun sequence of Streptomyces xanthophaeus NBRC 12829.</title>
        <authorList>
            <person name="Komaki H."/>
            <person name="Tamura T."/>
        </authorList>
    </citation>
    <scope>NUCLEOTIDE SEQUENCE</scope>
    <source>
        <strain evidence="3">NBRC 12829</strain>
    </source>
</reference>
<gene>
    <name evidence="3" type="ORF">Sxan_42100</name>
</gene>
<comment type="caution">
    <text evidence="3">The sequence shown here is derived from an EMBL/GenBank/DDBJ whole genome shotgun (WGS) entry which is preliminary data.</text>
</comment>
<evidence type="ECO:0000259" key="2">
    <source>
        <dbReference type="Pfam" id="PF01370"/>
    </source>
</evidence>
<evidence type="ECO:0000313" key="3">
    <source>
        <dbReference type="EMBL" id="GHI86846.1"/>
    </source>
</evidence>
<accession>A0A919H250</accession>
<comment type="similarity">
    <text evidence="1">Belongs to the NAD(P)-dependent epimerase/dehydratase family.</text>
</comment>
<proteinExistence type="inferred from homology"/>
<evidence type="ECO:0000313" key="4">
    <source>
        <dbReference type="Proteomes" id="UP000600026"/>
    </source>
</evidence>
<dbReference type="OrthoDB" id="3360397at2"/>
<dbReference type="AlphaFoldDB" id="A0A919H250"/>
<evidence type="ECO:0000256" key="1">
    <source>
        <dbReference type="ARBA" id="ARBA00007637"/>
    </source>
</evidence>
<dbReference type="SUPFAM" id="SSF51735">
    <property type="entry name" value="NAD(P)-binding Rossmann-fold domains"/>
    <property type="match status" value="1"/>
</dbReference>
<dbReference type="EMBL" id="BNEE01000006">
    <property type="protein sequence ID" value="GHI86846.1"/>
    <property type="molecule type" value="Genomic_DNA"/>
</dbReference>
<dbReference type="InterPro" id="IPR036291">
    <property type="entry name" value="NAD(P)-bd_dom_sf"/>
</dbReference>